<accession>A0A2P5AZH7</accession>
<comment type="caution">
    <text evidence="2">The sequence shown here is derived from an EMBL/GenBank/DDBJ whole genome shotgun (WGS) entry which is preliminary data.</text>
</comment>
<dbReference type="AlphaFoldDB" id="A0A2P5AZH7"/>
<sequence length="78" mass="8615">LKNVKNGKSEKPKIGPVAAGIGAGGRFPPQSFSPLADDGGRRWRCNSGWKLLDVARLDSRWWRGVIRRENGSSELVVR</sequence>
<reference evidence="3" key="1">
    <citation type="submission" date="2016-06" db="EMBL/GenBank/DDBJ databases">
        <title>Parallel loss of symbiosis genes in relatives of nitrogen-fixing non-legume Parasponia.</title>
        <authorList>
            <person name="Van Velzen R."/>
            <person name="Holmer R."/>
            <person name="Bu F."/>
            <person name="Rutten L."/>
            <person name="Van Zeijl A."/>
            <person name="Liu W."/>
            <person name="Santuari L."/>
            <person name="Cao Q."/>
            <person name="Sharma T."/>
            <person name="Shen D."/>
            <person name="Roswanjaya Y."/>
            <person name="Wardhani T."/>
            <person name="Kalhor M.S."/>
            <person name="Jansen J."/>
            <person name="Van den Hoogen J."/>
            <person name="Gungor B."/>
            <person name="Hartog M."/>
            <person name="Hontelez J."/>
            <person name="Verver J."/>
            <person name="Yang W.-C."/>
            <person name="Schijlen E."/>
            <person name="Repin R."/>
            <person name="Schilthuizen M."/>
            <person name="Schranz E."/>
            <person name="Heidstra R."/>
            <person name="Miyata K."/>
            <person name="Fedorova E."/>
            <person name="Kohlen W."/>
            <person name="Bisseling T."/>
            <person name="Smit S."/>
            <person name="Geurts R."/>
        </authorList>
    </citation>
    <scope>NUCLEOTIDE SEQUENCE [LARGE SCALE GENOMIC DNA]</scope>
    <source>
        <strain evidence="3">cv. RG33-2</strain>
    </source>
</reference>
<proteinExistence type="predicted"/>
<evidence type="ECO:0000313" key="2">
    <source>
        <dbReference type="EMBL" id="PON41939.1"/>
    </source>
</evidence>
<dbReference type="Proteomes" id="UP000237000">
    <property type="component" value="Unassembled WGS sequence"/>
</dbReference>
<evidence type="ECO:0000256" key="1">
    <source>
        <dbReference type="SAM" id="MobiDB-lite"/>
    </source>
</evidence>
<feature type="region of interest" description="Disordered" evidence="1">
    <location>
        <begin position="1"/>
        <end position="35"/>
    </location>
</feature>
<gene>
    <name evidence="2" type="ORF">TorRG33x02_337060</name>
</gene>
<name>A0A2P5AZH7_TREOI</name>
<keyword evidence="3" id="KW-1185">Reference proteome</keyword>
<organism evidence="2 3">
    <name type="scientific">Trema orientale</name>
    <name type="common">Charcoal tree</name>
    <name type="synonym">Celtis orientalis</name>
    <dbReference type="NCBI Taxonomy" id="63057"/>
    <lineage>
        <taxon>Eukaryota</taxon>
        <taxon>Viridiplantae</taxon>
        <taxon>Streptophyta</taxon>
        <taxon>Embryophyta</taxon>
        <taxon>Tracheophyta</taxon>
        <taxon>Spermatophyta</taxon>
        <taxon>Magnoliopsida</taxon>
        <taxon>eudicotyledons</taxon>
        <taxon>Gunneridae</taxon>
        <taxon>Pentapetalae</taxon>
        <taxon>rosids</taxon>
        <taxon>fabids</taxon>
        <taxon>Rosales</taxon>
        <taxon>Cannabaceae</taxon>
        <taxon>Trema</taxon>
    </lineage>
</organism>
<dbReference type="EMBL" id="JXTC01000648">
    <property type="protein sequence ID" value="PON41939.1"/>
    <property type="molecule type" value="Genomic_DNA"/>
</dbReference>
<evidence type="ECO:0000313" key="3">
    <source>
        <dbReference type="Proteomes" id="UP000237000"/>
    </source>
</evidence>
<protein>
    <submittedName>
        <fullName evidence="2">Uncharacterized protein</fullName>
    </submittedName>
</protein>
<feature type="non-terminal residue" evidence="2">
    <location>
        <position position="1"/>
    </location>
</feature>
<dbReference type="InParanoid" id="A0A2P5AZH7"/>